<keyword evidence="8" id="KW-1185">Reference proteome</keyword>
<feature type="coiled-coil region" evidence="2">
    <location>
        <begin position="422"/>
        <end position="449"/>
    </location>
</feature>
<feature type="domain" description="PAS" evidence="5">
    <location>
        <begin position="72"/>
        <end position="124"/>
    </location>
</feature>
<dbReference type="Pfam" id="PF00015">
    <property type="entry name" value="MCPsignal"/>
    <property type="match status" value="1"/>
</dbReference>
<dbReference type="GO" id="GO:0006935">
    <property type="term" value="P:chemotaxis"/>
    <property type="evidence" value="ECO:0007669"/>
    <property type="project" value="InterPro"/>
</dbReference>
<dbReference type="eggNOG" id="COG0840">
    <property type="taxonomic scope" value="Bacteria"/>
</dbReference>
<dbReference type="EMBL" id="HE663493">
    <property type="protein sequence ID" value="CCG09082.1"/>
    <property type="molecule type" value="Genomic_DNA"/>
</dbReference>
<dbReference type="PANTHER" id="PTHR24422">
    <property type="entry name" value="CHEMOTAXIS PROTEIN METHYLTRANSFERASE"/>
    <property type="match status" value="1"/>
</dbReference>
<dbReference type="InterPro" id="IPR013656">
    <property type="entry name" value="PAS_4"/>
</dbReference>
<dbReference type="GO" id="GO:0016020">
    <property type="term" value="C:membrane"/>
    <property type="evidence" value="ECO:0007669"/>
    <property type="project" value="InterPro"/>
</dbReference>
<dbReference type="InterPro" id="IPR004090">
    <property type="entry name" value="Chemotax_Me-accpt_rcpt"/>
</dbReference>
<dbReference type="InterPro" id="IPR004089">
    <property type="entry name" value="MCPsignal_dom"/>
</dbReference>
<dbReference type="AlphaFoldDB" id="H6SM67"/>
<evidence type="ECO:0000256" key="2">
    <source>
        <dbReference type="SAM" id="Coils"/>
    </source>
</evidence>
<dbReference type="PRINTS" id="PR00260">
    <property type="entry name" value="CHEMTRNSDUCR"/>
</dbReference>
<dbReference type="SMART" id="SM00091">
    <property type="entry name" value="PAS"/>
    <property type="match status" value="2"/>
</dbReference>
<evidence type="ECO:0000256" key="1">
    <source>
        <dbReference type="PROSITE-ProRule" id="PRU00284"/>
    </source>
</evidence>
<proteinExistence type="predicted"/>
<dbReference type="SUPFAM" id="SSF58104">
    <property type="entry name" value="Methyl-accepting chemotaxis protein (MCP) signaling domain"/>
    <property type="match status" value="1"/>
</dbReference>
<protein>
    <submittedName>
        <fullName evidence="7">Methyl-accepting chemotaxis protein, putative</fullName>
    </submittedName>
</protein>
<dbReference type="KEGG" id="rpm:RSPPHO_02456"/>
<dbReference type="GO" id="GO:0007165">
    <property type="term" value="P:signal transduction"/>
    <property type="evidence" value="ECO:0007669"/>
    <property type="project" value="UniProtKB-KW"/>
</dbReference>
<gene>
    <name evidence="7" type="ORF">RSPPHO_02456</name>
</gene>
<dbReference type="SMART" id="SM00283">
    <property type="entry name" value="MA"/>
    <property type="match status" value="1"/>
</dbReference>
<dbReference type="CDD" id="cd00130">
    <property type="entry name" value="PAS"/>
    <property type="match status" value="2"/>
</dbReference>
<dbReference type="NCBIfam" id="TIGR00229">
    <property type="entry name" value="sensory_box"/>
    <property type="match status" value="2"/>
</dbReference>
<evidence type="ECO:0000313" key="7">
    <source>
        <dbReference type="EMBL" id="CCG09082.1"/>
    </source>
</evidence>
<dbReference type="Gene3D" id="1.10.287.950">
    <property type="entry name" value="Methyl-accepting chemotaxis protein"/>
    <property type="match status" value="1"/>
</dbReference>
<dbReference type="Gene3D" id="3.30.450.20">
    <property type="entry name" value="PAS domain"/>
    <property type="match status" value="2"/>
</dbReference>
<dbReference type="InterPro" id="IPR000014">
    <property type="entry name" value="PAS"/>
</dbReference>
<reference evidence="7 8" key="1">
    <citation type="submission" date="2012-02" db="EMBL/GenBank/DDBJ databases">
        <title>Shotgun genome sequence of Phaeospirillum photometricum DSM 122.</title>
        <authorList>
            <person name="Duquesne K."/>
            <person name="Sturgis J."/>
        </authorList>
    </citation>
    <scope>NUCLEOTIDE SEQUENCE [LARGE SCALE GENOMIC DNA]</scope>
    <source>
        <strain evidence="8">DSM122</strain>
    </source>
</reference>
<dbReference type="InterPro" id="IPR001610">
    <property type="entry name" value="PAC"/>
</dbReference>
<dbReference type="InterPro" id="IPR013655">
    <property type="entry name" value="PAS_fold_3"/>
</dbReference>
<dbReference type="InterPro" id="IPR000700">
    <property type="entry name" value="PAS-assoc_C"/>
</dbReference>
<feature type="domain" description="PAS" evidence="5">
    <location>
        <begin position="190"/>
        <end position="246"/>
    </location>
</feature>
<evidence type="ECO:0000256" key="3">
    <source>
        <dbReference type="SAM" id="MobiDB-lite"/>
    </source>
</evidence>
<keyword evidence="2" id="KW-0175">Coiled coil</keyword>
<feature type="domain" description="Methyl-accepting transducer" evidence="4">
    <location>
        <begin position="299"/>
        <end position="497"/>
    </location>
</feature>
<dbReference type="InterPro" id="IPR035965">
    <property type="entry name" value="PAS-like_dom_sf"/>
</dbReference>
<evidence type="ECO:0000259" key="6">
    <source>
        <dbReference type="PROSITE" id="PS50113"/>
    </source>
</evidence>
<feature type="domain" description="PAC" evidence="6">
    <location>
        <begin position="249"/>
        <end position="301"/>
    </location>
</feature>
<feature type="region of interest" description="Disordered" evidence="3">
    <location>
        <begin position="601"/>
        <end position="623"/>
    </location>
</feature>
<dbReference type="Pfam" id="PF08447">
    <property type="entry name" value="PAS_3"/>
    <property type="match status" value="1"/>
</dbReference>
<keyword evidence="1" id="KW-0807">Transducer</keyword>
<organism evidence="7 8">
    <name type="scientific">Pararhodospirillum photometricum DSM 122</name>
    <dbReference type="NCBI Taxonomy" id="1150469"/>
    <lineage>
        <taxon>Bacteria</taxon>
        <taxon>Pseudomonadati</taxon>
        <taxon>Pseudomonadota</taxon>
        <taxon>Alphaproteobacteria</taxon>
        <taxon>Rhodospirillales</taxon>
        <taxon>Rhodospirillaceae</taxon>
        <taxon>Pararhodospirillum</taxon>
    </lineage>
</organism>
<feature type="region of interest" description="Disordered" evidence="3">
    <location>
        <begin position="516"/>
        <end position="576"/>
    </location>
</feature>
<evidence type="ECO:0000259" key="5">
    <source>
        <dbReference type="PROSITE" id="PS50112"/>
    </source>
</evidence>
<dbReference type="PATRIC" id="fig|1150469.3.peg.2788"/>
<evidence type="ECO:0000313" key="8">
    <source>
        <dbReference type="Proteomes" id="UP000033220"/>
    </source>
</evidence>
<feature type="compositionally biased region" description="Basic residues" evidence="3">
    <location>
        <begin position="551"/>
        <end position="565"/>
    </location>
</feature>
<dbReference type="PROSITE" id="PS50112">
    <property type="entry name" value="PAS"/>
    <property type="match status" value="2"/>
</dbReference>
<dbReference type="HOGENOM" id="CLU_000445_107_26_5"/>
<dbReference type="InterPro" id="IPR050903">
    <property type="entry name" value="Bact_Chemotaxis_MeTrfase"/>
</dbReference>
<dbReference type="PROSITE" id="PS50111">
    <property type="entry name" value="CHEMOTAXIS_TRANSDUC_2"/>
    <property type="match status" value="1"/>
</dbReference>
<name>H6SM67_PARPM</name>
<dbReference type="SUPFAM" id="SSF55785">
    <property type="entry name" value="PYP-like sensor domain (PAS domain)"/>
    <property type="match status" value="2"/>
</dbReference>
<dbReference type="Pfam" id="PF08448">
    <property type="entry name" value="PAS_4"/>
    <property type="match status" value="1"/>
</dbReference>
<accession>H6SM67</accession>
<evidence type="ECO:0000259" key="4">
    <source>
        <dbReference type="PROSITE" id="PS50111"/>
    </source>
</evidence>
<dbReference type="PROSITE" id="PS50113">
    <property type="entry name" value="PAC"/>
    <property type="match status" value="2"/>
</dbReference>
<sequence length="623" mass="67434">MHNSSCVAVVPAWLRECGARGAFQIRARSPQERRFLVALKEEHTMFFGVGKAREAQAVLAALDKTFACIEFSADGVILEANPAFLRLFGYALSELVGKPYGIFLPSGERDGAESRALWEALRRGDPQHAQVRRLGKDGREHWVEASYSPVVSDRGEILKIIEYANDITASRQTFSELRGKVMAIEKSQAVIEFDLHGTILTANDIFLKAMGYTLDEIKGRSHSLFVEPAFRDSREYQQFWDALRRGEFKAGRYRRLGKGGREVWIEGAYNPVFDLAGHPIKVVKFAADVTAQVRLLADLKTLIDVNLTDIDHAVHQSTNEAEAASRAAGEATTTMQTVAASSEELAASIAEISRNMSQSLAATNAAFDQVGQAGQSTEALSQAAVAMGGIVGLIQNIAGQINLLALNATIESARAGEAGKGFAVVAQEVKNLANQAARATEQITREIESVQGIAGDVVGALEGVGKSIGVVQDLVSSTASAVEEQSVVTRDTSANMRTGRRCGWGDYTEHGAYRQCGPPSRGCPGSNPKSRPRAGTIGAVRGALRRGLSNPRRHGPKPRQRRQRGPHKDRPGLPWGSSIIYFEPTTRWAVGKCLATGRLFGSWPDLGHRSSGPRSRRPEPTPG</sequence>
<feature type="domain" description="PAC" evidence="6">
    <location>
        <begin position="127"/>
        <end position="179"/>
    </location>
</feature>
<dbReference type="GO" id="GO:0004888">
    <property type="term" value="F:transmembrane signaling receptor activity"/>
    <property type="evidence" value="ECO:0007669"/>
    <property type="project" value="InterPro"/>
</dbReference>
<dbReference type="STRING" id="1150469.RSPPHO_02456"/>
<dbReference type="PANTHER" id="PTHR24422:SF10">
    <property type="entry name" value="CHEMOTAXIS PROTEIN METHYLTRANSFERASE 2"/>
    <property type="match status" value="1"/>
</dbReference>
<dbReference type="SMART" id="SM00086">
    <property type="entry name" value="PAC"/>
    <property type="match status" value="2"/>
</dbReference>
<dbReference type="Proteomes" id="UP000033220">
    <property type="component" value="Chromosome DSM 122"/>
</dbReference>